<evidence type="ECO:0008006" key="2">
    <source>
        <dbReference type="Google" id="ProtNLM"/>
    </source>
</evidence>
<organism evidence="1">
    <name type="scientific">Ixodes ricinus</name>
    <name type="common">Common tick</name>
    <name type="synonym">Acarus ricinus</name>
    <dbReference type="NCBI Taxonomy" id="34613"/>
    <lineage>
        <taxon>Eukaryota</taxon>
        <taxon>Metazoa</taxon>
        <taxon>Ecdysozoa</taxon>
        <taxon>Arthropoda</taxon>
        <taxon>Chelicerata</taxon>
        <taxon>Arachnida</taxon>
        <taxon>Acari</taxon>
        <taxon>Parasitiformes</taxon>
        <taxon>Ixodida</taxon>
        <taxon>Ixodoidea</taxon>
        <taxon>Ixodidae</taxon>
        <taxon>Ixodinae</taxon>
        <taxon>Ixodes</taxon>
    </lineage>
</organism>
<feature type="non-terminal residue" evidence="1">
    <location>
        <position position="1"/>
    </location>
</feature>
<feature type="non-terminal residue" evidence="1">
    <location>
        <position position="90"/>
    </location>
</feature>
<dbReference type="AlphaFoldDB" id="A0A147BJW3"/>
<reference evidence="1" key="1">
    <citation type="journal article" date="2018" name="PLoS Negl. Trop. Dis.">
        <title>Sialome diversity of ticks revealed by RNAseq of single tick salivary glands.</title>
        <authorList>
            <person name="Perner J."/>
            <person name="Kropackova S."/>
            <person name="Kopacek P."/>
            <person name="Ribeiro J.M."/>
        </authorList>
    </citation>
    <scope>NUCLEOTIDE SEQUENCE</scope>
    <source>
        <strain evidence="1">Siblings of single egg batch collected in Ceske Budejovice</strain>
        <tissue evidence="1">Salivary glands</tissue>
    </source>
</reference>
<sequence>LCYIGQTKRCLNDRLTEHRRCIRNKDHYSEMSKYVLECNNCVPLWHSTSVGLTEREDHKRLLKESLTIIRYGNAVNRPPFNLDTELKRFL</sequence>
<evidence type="ECO:0000313" key="1">
    <source>
        <dbReference type="EMBL" id="JAR91077.1"/>
    </source>
</evidence>
<name>A0A147BJW3_IXORI</name>
<dbReference type="EMBL" id="GEGO01004327">
    <property type="protein sequence ID" value="JAR91077.1"/>
    <property type="molecule type" value="Transcribed_RNA"/>
</dbReference>
<proteinExistence type="predicted"/>
<protein>
    <recommendedName>
        <fullName evidence="2">Tick transposon</fullName>
    </recommendedName>
</protein>
<accession>A0A147BJW3</accession>